<accession>A0ACA9SAD5</accession>
<evidence type="ECO:0000313" key="1">
    <source>
        <dbReference type="EMBL" id="CAG8829830.1"/>
    </source>
</evidence>
<evidence type="ECO:0000313" key="2">
    <source>
        <dbReference type="Proteomes" id="UP000789920"/>
    </source>
</evidence>
<gene>
    <name evidence="1" type="ORF">RPERSI_LOCUS27606</name>
</gene>
<comment type="caution">
    <text evidence="1">The sequence shown here is derived from an EMBL/GenBank/DDBJ whole genome shotgun (WGS) entry which is preliminary data.</text>
</comment>
<sequence length="145" mass="16227">HSIISEIAQQSTANLNVTTTTAETLVLSNELQKVRDSLPEETAILYNNRIAQEDKESFLKAIAKAQQDERKKGESTINLIVNLAVLLIVIGFIVGNAVSKQDIYEIISYSIIYSVQYFAILMVLYREKVLVGMGVLFSDWISKNT</sequence>
<reference evidence="1" key="1">
    <citation type="submission" date="2021-06" db="EMBL/GenBank/DDBJ databases">
        <authorList>
            <person name="Kallberg Y."/>
            <person name="Tangrot J."/>
            <person name="Rosling A."/>
        </authorList>
    </citation>
    <scope>NUCLEOTIDE SEQUENCE</scope>
    <source>
        <strain evidence="1">MA461A</strain>
    </source>
</reference>
<proteinExistence type="predicted"/>
<organism evidence="1 2">
    <name type="scientific">Racocetra persica</name>
    <dbReference type="NCBI Taxonomy" id="160502"/>
    <lineage>
        <taxon>Eukaryota</taxon>
        <taxon>Fungi</taxon>
        <taxon>Fungi incertae sedis</taxon>
        <taxon>Mucoromycota</taxon>
        <taxon>Glomeromycotina</taxon>
        <taxon>Glomeromycetes</taxon>
        <taxon>Diversisporales</taxon>
        <taxon>Gigasporaceae</taxon>
        <taxon>Racocetra</taxon>
    </lineage>
</organism>
<protein>
    <submittedName>
        <fullName evidence="1">6411_t:CDS:1</fullName>
    </submittedName>
</protein>
<keyword evidence="2" id="KW-1185">Reference proteome</keyword>
<dbReference type="EMBL" id="CAJVQC010097989">
    <property type="protein sequence ID" value="CAG8829830.1"/>
    <property type="molecule type" value="Genomic_DNA"/>
</dbReference>
<dbReference type="Proteomes" id="UP000789920">
    <property type="component" value="Unassembled WGS sequence"/>
</dbReference>
<name>A0ACA9SAD5_9GLOM</name>
<feature type="non-terminal residue" evidence="1">
    <location>
        <position position="1"/>
    </location>
</feature>